<evidence type="ECO:0000256" key="1">
    <source>
        <dbReference type="SAM" id="Coils"/>
    </source>
</evidence>
<feature type="coiled-coil region" evidence="1">
    <location>
        <begin position="71"/>
        <end position="113"/>
    </location>
</feature>
<keyword evidence="1" id="KW-0175">Coiled coil</keyword>
<dbReference type="EMBL" id="HBHI01017923">
    <property type="protein sequence ID" value="CAD9679227.1"/>
    <property type="molecule type" value="Transcribed_RNA"/>
</dbReference>
<organism evidence="2">
    <name type="scientific">Eucampia antarctica</name>
    <dbReference type="NCBI Taxonomy" id="49252"/>
    <lineage>
        <taxon>Eukaryota</taxon>
        <taxon>Sar</taxon>
        <taxon>Stramenopiles</taxon>
        <taxon>Ochrophyta</taxon>
        <taxon>Bacillariophyta</taxon>
        <taxon>Mediophyceae</taxon>
        <taxon>Biddulphiophycidae</taxon>
        <taxon>Hemiaulales</taxon>
        <taxon>Hemiaulaceae</taxon>
        <taxon>Eucampia</taxon>
    </lineage>
</organism>
<sequence>MNASIEQQLRIEKRRMVELGGEENFPFSSTDHVHRAEDEREVEEYQITRTEECVSHNSTSNLVDISETVEYKEIKSINDNLNVNISNMTEQFNNKISEKAAEHSEKINNMERQTKTRMSQLLVSLRKSYDEEKLFWDDALNSVEVERDSLKKECKAMKQDEKKCETLDEKLEEALKVIQQNQKTWMTCQRLGTYLNMRTLF</sequence>
<feature type="coiled-coil region" evidence="1">
    <location>
        <begin position="140"/>
        <end position="184"/>
    </location>
</feature>
<reference evidence="2" key="1">
    <citation type="submission" date="2021-01" db="EMBL/GenBank/DDBJ databases">
        <authorList>
            <person name="Corre E."/>
            <person name="Pelletier E."/>
            <person name="Niang G."/>
            <person name="Scheremetjew M."/>
            <person name="Finn R."/>
            <person name="Kale V."/>
            <person name="Holt S."/>
            <person name="Cochrane G."/>
            <person name="Meng A."/>
            <person name="Brown T."/>
            <person name="Cohen L."/>
        </authorList>
    </citation>
    <scope>NUCLEOTIDE SEQUENCE</scope>
    <source>
        <strain evidence="2">CCMP1452</strain>
    </source>
</reference>
<gene>
    <name evidence="2" type="ORF">EANT1437_LOCUS9169</name>
</gene>
<accession>A0A7S2RS60</accession>
<proteinExistence type="predicted"/>
<protein>
    <submittedName>
        <fullName evidence="2">Uncharacterized protein</fullName>
    </submittedName>
</protein>
<name>A0A7S2RS60_9STRA</name>
<dbReference type="AlphaFoldDB" id="A0A7S2RS60"/>
<evidence type="ECO:0000313" key="2">
    <source>
        <dbReference type="EMBL" id="CAD9679227.1"/>
    </source>
</evidence>